<dbReference type="PANTHER" id="PTHR31716:SF1">
    <property type="entry name" value="PROTEIN FMC1 HOMOLOG"/>
    <property type="match status" value="1"/>
</dbReference>
<evidence type="ECO:0000313" key="4">
    <source>
        <dbReference type="Proteomes" id="UP001353858"/>
    </source>
</evidence>
<protein>
    <recommendedName>
        <fullName evidence="2">Protein FMC1 homolog</fullName>
    </recommendedName>
</protein>
<dbReference type="AlphaFoldDB" id="A0AAN7PDG6"/>
<dbReference type="EMBL" id="JARPUR010000002">
    <property type="protein sequence ID" value="KAK4882954.1"/>
    <property type="molecule type" value="Genomic_DNA"/>
</dbReference>
<dbReference type="Proteomes" id="UP001353858">
    <property type="component" value="Unassembled WGS sequence"/>
</dbReference>
<sequence>MYAPSIITLRQIIHEIRRAIPQGTIKDNLMIRYLFDQYRKFNTTDQQICKAKDEVTFAANTYLCYLRSSRMHQEIHDQYHGKGERSVQETANMVGFKLPHDPK</sequence>
<evidence type="ECO:0000256" key="2">
    <source>
        <dbReference type="ARBA" id="ARBA00013846"/>
    </source>
</evidence>
<gene>
    <name evidence="3" type="ORF">RN001_006273</name>
</gene>
<dbReference type="InterPro" id="IPR037667">
    <property type="entry name" value="FMC1_homologue"/>
</dbReference>
<dbReference type="Pfam" id="PF13233">
    <property type="entry name" value="Complex1_LYR_2"/>
    <property type="match status" value="1"/>
</dbReference>
<comment type="caution">
    <text evidence="3">The sequence shown here is derived from an EMBL/GenBank/DDBJ whole genome shotgun (WGS) entry which is preliminary data.</text>
</comment>
<proteinExistence type="inferred from homology"/>
<evidence type="ECO:0000256" key="1">
    <source>
        <dbReference type="ARBA" id="ARBA00009058"/>
    </source>
</evidence>
<name>A0AAN7PDG6_9COLE</name>
<evidence type="ECO:0000313" key="3">
    <source>
        <dbReference type="EMBL" id="KAK4882954.1"/>
    </source>
</evidence>
<dbReference type="GO" id="GO:0005739">
    <property type="term" value="C:mitochondrion"/>
    <property type="evidence" value="ECO:0007669"/>
    <property type="project" value="TreeGrafter"/>
</dbReference>
<keyword evidence="4" id="KW-1185">Reference proteome</keyword>
<accession>A0AAN7PDG6</accession>
<reference evidence="4" key="1">
    <citation type="submission" date="2023-01" db="EMBL/GenBank/DDBJ databases">
        <title>Key to firefly adult light organ development and bioluminescence: homeobox transcription factors regulate luciferase expression and transportation to peroxisome.</title>
        <authorList>
            <person name="Fu X."/>
        </authorList>
    </citation>
    <scope>NUCLEOTIDE SEQUENCE [LARGE SCALE GENOMIC DNA]</scope>
</reference>
<dbReference type="PANTHER" id="PTHR31716">
    <property type="entry name" value="PROTEIN FMC1 HOMOLOG"/>
    <property type="match status" value="1"/>
</dbReference>
<dbReference type="CDD" id="cd20271">
    <property type="entry name" value="Complex1_LYR_FMC1"/>
    <property type="match status" value="1"/>
</dbReference>
<comment type="similarity">
    <text evidence="1">Belongs to the FMC1 family.</text>
</comment>
<organism evidence="3 4">
    <name type="scientific">Aquatica leii</name>
    <dbReference type="NCBI Taxonomy" id="1421715"/>
    <lineage>
        <taxon>Eukaryota</taxon>
        <taxon>Metazoa</taxon>
        <taxon>Ecdysozoa</taxon>
        <taxon>Arthropoda</taxon>
        <taxon>Hexapoda</taxon>
        <taxon>Insecta</taxon>
        <taxon>Pterygota</taxon>
        <taxon>Neoptera</taxon>
        <taxon>Endopterygota</taxon>
        <taxon>Coleoptera</taxon>
        <taxon>Polyphaga</taxon>
        <taxon>Elateriformia</taxon>
        <taxon>Elateroidea</taxon>
        <taxon>Lampyridae</taxon>
        <taxon>Luciolinae</taxon>
        <taxon>Aquatica</taxon>
    </lineage>
</organism>